<keyword evidence="5" id="KW-1185">Reference proteome</keyword>
<evidence type="ECO:0000313" key="4">
    <source>
        <dbReference type="EMBL" id="KAH6652738.1"/>
    </source>
</evidence>
<dbReference type="SUPFAM" id="SSF57701">
    <property type="entry name" value="Zn2/Cys6 DNA-binding domain"/>
    <property type="match status" value="1"/>
</dbReference>
<dbReference type="OrthoDB" id="2943660at2759"/>
<proteinExistence type="predicted"/>
<dbReference type="PROSITE" id="PS00463">
    <property type="entry name" value="ZN2_CY6_FUNGAL_1"/>
    <property type="match status" value="1"/>
</dbReference>
<dbReference type="CDD" id="cd00067">
    <property type="entry name" value="GAL4"/>
    <property type="match status" value="1"/>
</dbReference>
<dbReference type="InterPro" id="IPR036864">
    <property type="entry name" value="Zn2-C6_fun-type_DNA-bd_sf"/>
</dbReference>
<evidence type="ECO:0000256" key="1">
    <source>
        <dbReference type="ARBA" id="ARBA00023242"/>
    </source>
</evidence>
<dbReference type="EMBL" id="JAGPXC010000005">
    <property type="protein sequence ID" value="KAH6652738.1"/>
    <property type="molecule type" value="Genomic_DNA"/>
</dbReference>
<dbReference type="GeneID" id="70134253"/>
<accession>A0A9P8UIN9</accession>
<evidence type="ECO:0000313" key="5">
    <source>
        <dbReference type="Proteomes" id="UP000758603"/>
    </source>
</evidence>
<feature type="compositionally biased region" description="Polar residues" evidence="2">
    <location>
        <begin position="109"/>
        <end position="124"/>
    </location>
</feature>
<feature type="domain" description="Zn(2)-C6 fungal-type" evidence="3">
    <location>
        <begin position="39"/>
        <end position="68"/>
    </location>
</feature>
<dbReference type="Proteomes" id="UP000758603">
    <property type="component" value="Unassembled WGS sequence"/>
</dbReference>
<dbReference type="Pfam" id="PF00172">
    <property type="entry name" value="Zn_clus"/>
    <property type="match status" value="1"/>
</dbReference>
<gene>
    <name evidence="4" type="ORF">BKA67DRAFT_606054</name>
</gene>
<dbReference type="Gene3D" id="4.10.240.10">
    <property type="entry name" value="Zn(2)-C6 fungal-type DNA-binding domain"/>
    <property type="match status" value="1"/>
</dbReference>
<dbReference type="SMART" id="SM00066">
    <property type="entry name" value="GAL4"/>
    <property type="match status" value="1"/>
</dbReference>
<dbReference type="InterPro" id="IPR001138">
    <property type="entry name" value="Zn2Cys6_DnaBD"/>
</dbReference>
<feature type="region of interest" description="Disordered" evidence="2">
    <location>
        <begin position="107"/>
        <end position="128"/>
    </location>
</feature>
<dbReference type="RefSeq" id="XP_045957015.1">
    <property type="nucleotide sequence ID" value="XM_046105362.1"/>
</dbReference>
<dbReference type="AlphaFoldDB" id="A0A9P8UIN9"/>
<dbReference type="GO" id="GO:0000981">
    <property type="term" value="F:DNA-binding transcription factor activity, RNA polymerase II-specific"/>
    <property type="evidence" value="ECO:0007669"/>
    <property type="project" value="InterPro"/>
</dbReference>
<sequence>MSSTQAPSRRQIPGTYVFNLESTNAQGNNRKLTRRPFTACEACRDAKAKCNGKRQCERCKKRRTRCIYAGSIFKDDIPSQQSDAASSSVLKAHETDLMLVDFSGAIDTPQRQGSDAGNENNHQTPAVDAEWPEDSLNTALEQLDWVFADDDSFDMTKATDPDLAATSLLANIHNMSTSSSIAGLEEGNKGDSVDFSILQTRNNCQCRARLMMQIPSLEDIMRQLPKPRLDQMMKITGEIIKGCNSAVSCSHCRIGPVDLVCILTAFQQTASCFNRITKSGLDDNIQIGIGEYQIQLNDDPGLKCALVMNLVRQANTLLDALDNLGENMSLAENSTGRGAVSRSPACLNQLNLQYVQEVVFNFRKLFRLMSNVFEDRGYAR</sequence>
<organism evidence="4 5">
    <name type="scientific">Truncatella angustata</name>
    <dbReference type="NCBI Taxonomy" id="152316"/>
    <lineage>
        <taxon>Eukaryota</taxon>
        <taxon>Fungi</taxon>
        <taxon>Dikarya</taxon>
        <taxon>Ascomycota</taxon>
        <taxon>Pezizomycotina</taxon>
        <taxon>Sordariomycetes</taxon>
        <taxon>Xylariomycetidae</taxon>
        <taxon>Amphisphaeriales</taxon>
        <taxon>Sporocadaceae</taxon>
        <taxon>Truncatella</taxon>
    </lineage>
</organism>
<evidence type="ECO:0000259" key="3">
    <source>
        <dbReference type="PROSITE" id="PS50048"/>
    </source>
</evidence>
<comment type="caution">
    <text evidence="4">The sequence shown here is derived from an EMBL/GenBank/DDBJ whole genome shotgun (WGS) entry which is preliminary data.</text>
</comment>
<dbReference type="GO" id="GO:0008270">
    <property type="term" value="F:zinc ion binding"/>
    <property type="evidence" value="ECO:0007669"/>
    <property type="project" value="InterPro"/>
</dbReference>
<protein>
    <recommendedName>
        <fullName evidence="3">Zn(2)-C6 fungal-type domain-containing protein</fullName>
    </recommendedName>
</protein>
<evidence type="ECO:0000256" key="2">
    <source>
        <dbReference type="SAM" id="MobiDB-lite"/>
    </source>
</evidence>
<name>A0A9P8UIN9_9PEZI</name>
<keyword evidence="1" id="KW-0539">Nucleus</keyword>
<dbReference type="PROSITE" id="PS50048">
    <property type="entry name" value="ZN2_CY6_FUNGAL_2"/>
    <property type="match status" value="1"/>
</dbReference>
<reference evidence="4" key="1">
    <citation type="journal article" date="2021" name="Nat. Commun.">
        <title>Genetic determinants of endophytism in the Arabidopsis root mycobiome.</title>
        <authorList>
            <person name="Mesny F."/>
            <person name="Miyauchi S."/>
            <person name="Thiergart T."/>
            <person name="Pickel B."/>
            <person name="Atanasova L."/>
            <person name="Karlsson M."/>
            <person name="Huettel B."/>
            <person name="Barry K.W."/>
            <person name="Haridas S."/>
            <person name="Chen C."/>
            <person name="Bauer D."/>
            <person name="Andreopoulos W."/>
            <person name="Pangilinan J."/>
            <person name="LaButti K."/>
            <person name="Riley R."/>
            <person name="Lipzen A."/>
            <person name="Clum A."/>
            <person name="Drula E."/>
            <person name="Henrissat B."/>
            <person name="Kohler A."/>
            <person name="Grigoriev I.V."/>
            <person name="Martin F.M."/>
            <person name="Hacquard S."/>
        </authorList>
    </citation>
    <scope>NUCLEOTIDE SEQUENCE</scope>
    <source>
        <strain evidence="4">MPI-SDFR-AT-0073</strain>
    </source>
</reference>